<proteinExistence type="predicted"/>
<dbReference type="AlphaFoldDB" id="M4BG59"/>
<evidence type="ECO:0000313" key="3">
    <source>
        <dbReference type="Proteomes" id="UP000011713"/>
    </source>
</evidence>
<reference evidence="3" key="1">
    <citation type="journal article" date="2010" name="Science">
        <title>Signatures of adaptation to obligate biotrophy in the Hyaloperonospora arabidopsidis genome.</title>
        <authorList>
            <person name="Baxter L."/>
            <person name="Tripathy S."/>
            <person name="Ishaque N."/>
            <person name="Boot N."/>
            <person name="Cabral A."/>
            <person name="Kemen E."/>
            <person name="Thines M."/>
            <person name="Ah-Fong A."/>
            <person name="Anderson R."/>
            <person name="Badejoko W."/>
            <person name="Bittner-Eddy P."/>
            <person name="Boore J.L."/>
            <person name="Chibucos M.C."/>
            <person name="Coates M."/>
            <person name="Dehal P."/>
            <person name="Delehaunty K."/>
            <person name="Dong S."/>
            <person name="Downton P."/>
            <person name="Dumas B."/>
            <person name="Fabro G."/>
            <person name="Fronick C."/>
            <person name="Fuerstenberg S.I."/>
            <person name="Fulton L."/>
            <person name="Gaulin E."/>
            <person name="Govers F."/>
            <person name="Hughes L."/>
            <person name="Humphray S."/>
            <person name="Jiang R.H."/>
            <person name="Judelson H."/>
            <person name="Kamoun S."/>
            <person name="Kyung K."/>
            <person name="Meijer H."/>
            <person name="Minx P."/>
            <person name="Morris P."/>
            <person name="Nelson J."/>
            <person name="Phuntumart V."/>
            <person name="Qutob D."/>
            <person name="Rehmany A."/>
            <person name="Rougon-Cardoso A."/>
            <person name="Ryden P."/>
            <person name="Torto-Alalibo T."/>
            <person name="Studholme D."/>
            <person name="Wang Y."/>
            <person name="Win J."/>
            <person name="Wood J."/>
            <person name="Clifton S.W."/>
            <person name="Rogers J."/>
            <person name="Van den Ackerveken G."/>
            <person name="Jones J.D."/>
            <person name="McDowell J.M."/>
            <person name="Beynon J."/>
            <person name="Tyler B.M."/>
        </authorList>
    </citation>
    <scope>NUCLEOTIDE SEQUENCE [LARGE SCALE GENOMIC DNA]</scope>
    <source>
        <strain evidence="3">Emoy2</strain>
    </source>
</reference>
<accession>M4BG59</accession>
<evidence type="ECO:0000313" key="2">
    <source>
        <dbReference type="EnsemblProtists" id="HpaP805280"/>
    </source>
</evidence>
<reference evidence="2" key="2">
    <citation type="submission" date="2015-06" db="UniProtKB">
        <authorList>
            <consortium name="EnsemblProtists"/>
        </authorList>
    </citation>
    <scope>IDENTIFICATION</scope>
    <source>
        <strain evidence="2">Emoy2</strain>
    </source>
</reference>
<dbReference type="VEuPathDB" id="FungiDB:HpaG805280"/>
<feature type="region of interest" description="Disordered" evidence="1">
    <location>
        <begin position="1"/>
        <end position="33"/>
    </location>
</feature>
<feature type="compositionally biased region" description="Low complexity" evidence="1">
    <location>
        <begin position="18"/>
        <end position="33"/>
    </location>
</feature>
<dbReference type="EnsemblProtists" id="HpaT805280">
    <property type="protein sequence ID" value="HpaP805280"/>
    <property type="gene ID" value="HpaG805280"/>
</dbReference>
<organism evidence="2 3">
    <name type="scientific">Hyaloperonospora arabidopsidis (strain Emoy2)</name>
    <name type="common">Downy mildew agent</name>
    <name type="synonym">Peronospora arabidopsidis</name>
    <dbReference type="NCBI Taxonomy" id="559515"/>
    <lineage>
        <taxon>Eukaryota</taxon>
        <taxon>Sar</taxon>
        <taxon>Stramenopiles</taxon>
        <taxon>Oomycota</taxon>
        <taxon>Peronosporomycetes</taxon>
        <taxon>Peronosporales</taxon>
        <taxon>Peronosporaceae</taxon>
        <taxon>Hyaloperonospora</taxon>
    </lineage>
</organism>
<feature type="region of interest" description="Disordered" evidence="1">
    <location>
        <begin position="74"/>
        <end position="103"/>
    </location>
</feature>
<protein>
    <submittedName>
        <fullName evidence="2">Uncharacterized protein</fullName>
    </submittedName>
</protein>
<evidence type="ECO:0000256" key="1">
    <source>
        <dbReference type="SAM" id="MobiDB-lite"/>
    </source>
</evidence>
<sequence>MHRGFDDGRRLNSDASGCTTSISSQSDCDSNSDSDCTFAIDVRSWDTTPTSVVLHAQCLVTPSEVINRLPRRAKDARPTLLRSQNSLADRKNTVGVSRALRPY</sequence>
<feature type="compositionally biased region" description="Basic and acidic residues" evidence="1">
    <location>
        <begin position="1"/>
        <end position="12"/>
    </location>
</feature>
<keyword evidence="3" id="KW-1185">Reference proteome</keyword>
<dbReference type="InParanoid" id="M4BG59"/>
<dbReference type="Proteomes" id="UP000011713">
    <property type="component" value="Unassembled WGS sequence"/>
</dbReference>
<dbReference type="EMBL" id="JH598226">
    <property type="status" value="NOT_ANNOTATED_CDS"/>
    <property type="molecule type" value="Genomic_DNA"/>
</dbReference>
<name>M4BG59_HYAAE</name>
<dbReference type="HOGENOM" id="CLU_2269001_0_0_1"/>